<reference evidence="2 3" key="1">
    <citation type="submission" date="2017-10" db="EMBL/GenBank/DDBJ databases">
        <title>Massilia psychrophilum sp. nov., a novel purple-pigmented bacterium isolated from Tianshan glacier, Xinjiang Municipality, China.</title>
        <authorList>
            <person name="Wang H."/>
        </authorList>
    </citation>
    <scope>NUCLEOTIDE SEQUENCE [LARGE SCALE GENOMIC DNA]</scope>
    <source>
        <strain evidence="2 3">JCM 30813</strain>
    </source>
</reference>
<evidence type="ECO:0008006" key="4">
    <source>
        <dbReference type="Google" id="ProtNLM"/>
    </source>
</evidence>
<accession>A0A2G8T820</accession>
<proteinExistence type="predicted"/>
<evidence type="ECO:0000313" key="3">
    <source>
        <dbReference type="Proteomes" id="UP000228593"/>
    </source>
</evidence>
<evidence type="ECO:0000256" key="1">
    <source>
        <dbReference type="SAM" id="SignalP"/>
    </source>
</evidence>
<dbReference type="OrthoDB" id="8759136at2"/>
<dbReference type="EMBL" id="PDOB01000001">
    <property type="protein sequence ID" value="PIL41798.1"/>
    <property type="molecule type" value="Genomic_DNA"/>
</dbReference>
<dbReference type="Proteomes" id="UP000228593">
    <property type="component" value="Unassembled WGS sequence"/>
</dbReference>
<comment type="caution">
    <text evidence="2">The sequence shown here is derived from an EMBL/GenBank/DDBJ whole genome shotgun (WGS) entry which is preliminary data.</text>
</comment>
<sequence>MKKFALAAMLAMALGAHARASVMEIVSAHGAVSSAPHAALTAPPEGVAVLQPVSSDLAEPAVFAMMLLGLCLIGFRARRDGSETFK</sequence>
<evidence type="ECO:0000313" key="2">
    <source>
        <dbReference type="EMBL" id="PIL41798.1"/>
    </source>
</evidence>
<keyword evidence="1" id="KW-0732">Signal</keyword>
<protein>
    <recommendedName>
        <fullName evidence="4">PEP-CTERM protein-sorting domain-containing protein</fullName>
    </recommendedName>
</protein>
<dbReference type="AlphaFoldDB" id="A0A2G8T820"/>
<feature type="signal peptide" evidence="1">
    <location>
        <begin position="1"/>
        <end position="18"/>
    </location>
</feature>
<name>A0A2G8T820_9BURK</name>
<dbReference type="RefSeq" id="WP_099914284.1">
    <property type="nucleotide sequence ID" value="NZ_BMHS01000001.1"/>
</dbReference>
<gene>
    <name evidence="2" type="ORF">CR103_01910</name>
</gene>
<keyword evidence="3" id="KW-1185">Reference proteome</keyword>
<feature type="chain" id="PRO_5013970395" description="PEP-CTERM protein-sorting domain-containing protein" evidence="1">
    <location>
        <begin position="19"/>
        <end position="86"/>
    </location>
</feature>
<organism evidence="2 3">
    <name type="scientific">Massilia psychrophila</name>
    <dbReference type="NCBI Taxonomy" id="1603353"/>
    <lineage>
        <taxon>Bacteria</taxon>
        <taxon>Pseudomonadati</taxon>
        <taxon>Pseudomonadota</taxon>
        <taxon>Betaproteobacteria</taxon>
        <taxon>Burkholderiales</taxon>
        <taxon>Oxalobacteraceae</taxon>
        <taxon>Telluria group</taxon>
        <taxon>Massilia</taxon>
    </lineage>
</organism>